<reference evidence="3" key="1">
    <citation type="journal article" date="2014" name="Proc. Natl. Acad. Sci. U.S.A.">
        <title>Extensive sampling of basidiomycete genomes demonstrates inadequacy of the white-rot/brown-rot paradigm for wood decay fungi.</title>
        <authorList>
            <person name="Riley R."/>
            <person name="Salamov A.A."/>
            <person name="Brown D.W."/>
            <person name="Nagy L.G."/>
            <person name="Floudas D."/>
            <person name="Held B.W."/>
            <person name="Levasseur A."/>
            <person name="Lombard V."/>
            <person name="Morin E."/>
            <person name="Otillar R."/>
            <person name="Lindquist E.A."/>
            <person name="Sun H."/>
            <person name="LaButti K.M."/>
            <person name="Schmutz J."/>
            <person name="Jabbour D."/>
            <person name="Luo H."/>
            <person name="Baker S.E."/>
            <person name="Pisabarro A.G."/>
            <person name="Walton J.D."/>
            <person name="Blanchette R.A."/>
            <person name="Henrissat B."/>
            <person name="Martin F."/>
            <person name="Cullen D."/>
            <person name="Hibbett D.S."/>
            <person name="Grigoriev I.V."/>
        </authorList>
    </citation>
    <scope>NUCLEOTIDE SEQUENCE [LARGE SCALE GENOMIC DNA]</scope>
    <source>
        <strain evidence="3">MUCL 33604</strain>
    </source>
</reference>
<evidence type="ECO:0000313" key="2">
    <source>
        <dbReference type="EMBL" id="KDQ49089.1"/>
    </source>
</evidence>
<feature type="compositionally biased region" description="Polar residues" evidence="1">
    <location>
        <begin position="319"/>
        <end position="333"/>
    </location>
</feature>
<proteinExistence type="predicted"/>
<dbReference type="AlphaFoldDB" id="A0A067P2V7"/>
<dbReference type="OrthoDB" id="3214991at2759"/>
<keyword evidence="3" id="KW-1185">Reference proteome</keyword>
<evidence type="ECO:0000256" key="1">
    <source>
        <dbReference type="SAM" id="MobiDB-lite"/>
    </source>
</evidence>
<evidence type="ECO:0008006" key="4">
    <source>
        <dbReference type="Google" id="ProtNLM"/>
    </source>
</evidence>
<evidence type="ECO:0000313" key="3">
    <source>
        <dbReference type="Proteomes" id="UP000027265"/>
    </source>
</evidence>
<feature type="region of interest" description="Disordered" evidence="1">
    <location>
        <begin position="260"/>
        <end position="334"/>
    </location>
</feature>
<protein>
    <recommendedName>
        <fullName evidence="4">HECT domain-containing protein</fullName>
    </recommendedName>
</protein>
<dbReference type="Proteomes" id="UP000027265">
    <property type="component" value="Unassembled WGS sequence"/>
</dbReference>
<organism evidence="2 3">
    <name type="scientific">Jaapia argillacea MUCL 33604</name>
    <dbReference type="NCBI Taxonomy" id="933084"/>
    <lineage>
        <taxon>Eukaryota</taxon>
        <taxon>Fungi</taxon>
        <taxon>Dikarya</taxon>
        <taxon>Basidiomycota</taxon>
        <taxon>Agaricomycotina</taxon>
        <taxon>Agaricomycetes</taxon>
        <taxon>Agaricomycetidae</taxon>
        <taxon>Jaapiales</taxon>
        <taxon>Jaapiaceae</taxon>
        <taxon>Jaapia</taxon>
    </lineage>
</organism>
<sequence length="825" mass="91859">MVLGLSTLDGPLRQQVNRTRLASNAATAPRQPPLPVRRRVRGVAAHPPSLPNPRLGVQQCFTTPFNGLPNSTVRITVQVYPPQVSLCFDDQGLILLTFSLLQDPAVNLYLYRFRKDSLCAQLNSFGLLLRYEIPLSTHVTTFLQQVSQDMEDSPFQYQFSDPGYETEFAHENLALQLLSLVNRGSPRTRDNQIRLQRVPLSTDTVIEQLAHDRLNYANSMLCVDNDRFIIRLGSAMLPDSGGNLRRHHCISSKVYGRFRLDGTNRNDGEDEVPTENESSCGESDSEDDVEVPHQQAPVSSAVHSRPTRLVNPLPVLRTNDPTQRPRSSGQSPPLSLWSELWIPSDIRSLDMAVADSLPESAYLSATRGEQVPDLELSGVDMESLVVALKEKILDCIRRSDFTNLMSPSRDYLVIGHMGMERSRNVRSSGEGVEREVLSTLYQQFHSETAEWFSPNPDDYVSIATSLPLSCAGYLSRSQKLGLTCLGAVIGLMLLNGFITHPFDPVVIQYLIHGRDINSISKAFLAQWHPDIKQTICDFIDLGPNGNLAPFQPYFSTYFDIQVASLRNHDMVSHLAIASEMLRRSIIGPESCSHPEWDAVEAGFQLPCQNGFSTSKASCRIACINLLVIRCYPGGSEAFITALYSCHISSFINLQPHLRIRAPTRVLSSSLSEALGTSDHTFSSLLTDFLEGTGIPCPHLFADHTDHFDRIINLAEVDTPGFRARMFCWASTGIPTIQLDNPLITVWFVSDQDPSYAADTIRAPMIAHGKICFKTCSKQARIPATHITRLAQVQYDGSTEPKRFRDAFDHWLLTEILTAIGAYSIS</sequence>
<dbReference type="EMBL" id="KL197812">
    <property type="protein sequence ID" value="KDQ49089.1"/>
    <property type="molecule type" value="Genomic_DNA"/>
</dbReference>
<dbReference type="InParanoid" id="A0A067P2V7"/>
<feature type="region of interest" description="Disordered" evidence="1">
    <location>
        <begin position="18"/>
        <end position="37"/>
    </location>
</feature>
<gene>
    <name evidence="2" type="ORF">JAAARDRAFT_143923</name>
</gene>
<accession>A0A067P2V7</accession>
<dbReference type="HOGENOM" id="CLU_343250_0_0_1"/>
<name>A0A067P2V7_9AGAM</name>